<evidence type="ECO:0008006" key="5">
    <source>
        <dbReference type="Google" id="ProtNLM"/>
    </source>
</evidence>
<proteinExistence type="predicted"/>
<feature type="coiled-coil region" evidence="1">
    <location>
        <begin position="136"/>
        <end position="170"/>
    </location>
</feature>
<keyword evidence="1" id="KW-0175">Coiled coil</keyword>
<dbReference type="Proteomes" id="UP000187209">
    <property type="component" value="Unassembled WGS sequence"/>
</dbReference>
<sequence length="265" mass="30604">MEEPETSSEQDINNLDEIRQNTGTGKRKAMEFEESTTPETNKKVLNPSNKKSVSQKNVLSLEDIDIELQKTDEELKKINLNEITFKKTNEVMAILSEKCGITNNDKSSKDISLIRDQQKESQTKLQSIIAQSSQTLKKYQIMLENSEKIYKDTQEDLQKMAKEIEDSKCLQSKDRACMENTLKIYSFLGFKIYPLENQWIIEYKDAKVVLEVKNGDNYKVIESNIALAYKNISYRSTELFTQVFKRIVLSQKTPADGNNEMKLEI</sequence>
<gene>
    <name evidence="3" type="ORF">SteCoe_24817</name>
</gene>
<reference evidence="3 4" key="1">
    <citation type="submission" date="2016-11" db="EMBL/GenBank/DDBJ databases">
        <title>The macronuclear genome of Stentor coeruleus: a giant cell with tiny introns.</title>
        <authorList>
            <person name="Slabodnick M."/>
            <person name="Ruby J.G."/>
            <person name="Reiff S.B."/>
            <person name="Swart E.C."/>
            <person name="Gosai S."/>
            <person name="Prabakaran S."/>
            <person name="Witkowska E."/>
            <person name="Larue G.E."/>
            <person name="Fisher S."/>
            <person name="Freeman R.M."/>
            <person name="Gunawardena J."/>
            <person name="Chu W."/>
            <person name="Stover N.A."/>
            <person name="Gregory B.D."/>
            <person name="Nowacki M."/>
            <person name="Derisi J."/>
            <person name="Roy S.W."/>
            <person name="Marshall W.F."/>
            <person name="Sood P."/>
        </authorList>
    </citation>
    <scope>NUCLEOTIDE SEQUENCE [LARGE SCALE GENOMIC DNA]</scope>
    <source>
        <strain evidence="3">WM001</strain>
    </source>
</reference>
<name>A0A1R2BGM6_9CILI</name>
<organism evidence="3 4">
    <name type="scientific">Stentor coeruleus</name>
    <dbReference type="NCBI Taxonomy" id="5963"/>
    <lineage>
        <taxon>Eukaryota</taxon>
        <taxon>Sar</taxon>
        <taxon>Alveolata</taxon>
        <taxon>Ciliophora</taxon>
        <taxon>Postciliodesmatophora</taxon>
        <taxon>Heterotrichea</taxon>
        <taxon>Heterotrichida</taxon>
        <taxon>Stentoridae</taxon>
        <taxon>Stentor</taxon>
    </lineage>
</organism>
<keyword evidence="4" id="KW-1185">Reference proteome</keyword>
<accession>A0A1R2BGM6</accession>
<dbReference type="EMBL" id="MPUH01000661">
    <property type="protein sequence ID" value="OMJ75922.1"/>
    <property type="molecule type" value="Genomic_DNA"/>
</dbReference>
<evidence type="ECO:0000313" key="3">
    <source>
        <dbReference type="EMBL" id="OMJ75922.1"/>
    </source>
</evidence>
<protein>
    <recommendedName>
        <fullName evidence="5">Kinetochore protein SPC25</fullName>
    </recommendedName>
</protein>
<comment type="caution">
    <text evidence="3">The sequence shown here is derived from an EMBL/GenBank/DDBJ whole genome shotgun (WGS) entry which is preliminary data.</text>
</comment>
<dbReference type="AlphaFoldDB" id="A0A1R2BGM6"/>
<evidence type="ECO:0000313" key="4">
    <source>
        <dbReference type="Proteomes" id="UP000187209"/>
    </source>
</evidence>
<evidence type="ECO:0000256" key="1">
    <source>
        <dbReference type="SAM" id="Coils"/>
    </source>
</evidence>
<evidence type="ECO:0000256" key="2">
    <source>
        <dbReference type="SAM" id="MobiDB-lite"/>
    </source>
</evidence>
<feature type="region of interest" description="Disordered" evidence="2">
    <location>
        <begin position="1"/>
        <end position="52"/>
    </location>
</feature>